<comment type="caution">
    <text evidence="2">The sequence shown here is derived from an EMBL/GenBank/DDBJ whole genome shotgun (WGS) entry which is preliminary data.</text>
</comment>
<reference evidence="2 3" key="1">
    <citation type="submission" date="2016-07" db="EMBL/GenBank/DDBJ databases">
        <title>Genome analysis of Sphingobacterium siyangense T12B17.</title>
        <authorList>
            <person name="Xu D."/>
            <person name="Su Y."/>
            <person name="Zheng S."/>
        </authorList>
    </citation>
    <scope>NUCLEOTIDE SEQUENCE [LARGE SCALE GENOMIC DNA]</scope>
    <source>
        <strain evidence="2 3">T12B17</strain>
    </source>
</reference>
<protein>
    <submittedName>
        <fullName evidence="2">Uncharacterized protein</fullName>
    </submittedName>
</protein>
<dbReference type="AlphaFoldDB" id="A0A420FJM1"/>
<dbReference type="EMBL" id="MCAQ01000026">
    <property type="protein sequence ID" value="RKF33142.1"/>
    <property type="molecule type" value="Genomic_DNA"/>
</dbReference>
<evidence type="ECO:0000313" key="3">
    <source>
        <dbReference type="Proteomes" id="UP000286402"/>
    </source>
</evidence>
<gene>
    <name evidence="2" type="ORF">BCY89_12975</name>
</gene>
<evidence type="ECO:0000256" key="1">
    <source>
        <dbReference type="SAM" id="Phobius"/>
    </source>
</evidence>
<feature type="transmembrane region" description="Helical" evidence="1">
    <location>
        <begin position="62"/>
        <end position="83"/>
    </location>
</feature>
<feature type="transmembrane region" description="Helical" evidence="1">
    <location>
        <begin position="31"/>
        <end position="50"/>
    </location>
</feature>
<keyword evidence="1" id="KW-1133">Transmembrane helix</keyword>
<name>A0A420FJM1_9SPHI</name>
<keyword evidence="1" id="KW-0472">Membrane</keyword>
<sequence>MISELINLVMDTTLFIFGQGSSNDRPEKEKIISNLGLSLTLVAALVVTLLRHSRIVPIDFFWIIPVSLSMGFILLFIPLRLRWVAPWRIATYIKASLSFSCLVWIAILIFIF</sequence>
<feature type="transmembrane region" description="Helical" evidence="1">
    <location>
        <begin position="89"/>
        <end position="111"/>
    </location>
</feature>
<proteinExistence type="predicted"/>
<dbReference type="Proteomes" id="UP000286402">
    <property type="component" value="Unassembled WGS sequence"/>
</dbReference>
<keyword evidence="3" id="KW-1185">Reference proteome</keyword>
<evidence type="ECO:0000313" key="2">
    <source>
        <dbReference type="EMBL" id="RKF33142.1"/>
    </source>
</evidence>
<keyword evidence="1" id="KW-0812">Transmembrane</keyword>
<accession>A0A420FJM1</accession>
<organism evidence="2 3">
    <name type="scientific">Sphingobacterium siyangense</name>
    <dbReference type="NCBI Taxonomy" id="459529"/>
    <lineage>
        <taxon>Bacteria</taxon>
        <taxon>Pseudomonadati</taxon>
        <taxon>Bacteroidota</taxon>
        <taxon>Sphingobacteriia</taxon>
        <taxon>Sphingobacteriales</taxon>
        <taxon>Sphingobacteriaceae</taxon>
        <taxon>Sphingobacterium</taxon>
    </lineage>
</organism>